<feature type="compositionally biased region" description="Gly residues" evidence="1">
    <location>
        <begin position="44"/>
        <end position="59"/>
    </location>
</feature>
<feature type="compositionally biased region" description="Pro residues" evidence="1">
    <location>
        <begin position="254"/>
        <end position="268"/>
    </location>
</feature>
<accession>A0ABS5QDX0</accession>
<evidence type="ECO:0000256" key="2">
    <source>
        <dbReference type="SAM" id="SignalP"/>
    </source>
</evidence>
<evidence type="ECO:0000256" key="1">
    <source>
        <dbReference type="SAM" id="MobiDB-lite"/>
    </source>
</evidence>
<keyword evidence="4" id="KW-1185">Reference proteome</keyword>
<name>A0ABS5QDX0_9PROT</name>
<evidence type="ECO:0008006" key="5">
    <source>
        <dbReference type="Google" id="ProtNLM"/>
    </source>
</evidence>
<feature type="region of interest" description="Disordered" evidence="1">
    <location>
        <begin position="196"/>
        <end position="299"/>
    </location>
</feature>
<feature type="region of interest" description="Disordered" evidence="1">
    <location>
        <begin position="44"/>
        <end position="97"/>
    </location>
</feature>
<comment type="caution">
    <text evidence="3">The sequence shown here is derived from an EMBL/GenBank/DDBJ whole genome shotgun (WGS) entry which is preliminary data.</text>
</comment>
<feature type="chain" id="PRO_5046898120" description="Translation initiation factor IF-2" evidence="2">
    <location>
        <begin position="25"/>
        <end position="331"/>
    </location>
</feature>
<protein>
    <recommendedName>
        <fullName evidence="5">Translation initiation factor IF-2</fullName>
    </recommendedName>
</protein>
<dbReference type="RefSeq" id="WP_213670512.1">
    <property type="nucleotide sequence ID" value="NZ_JAHCDA010000002.1"/>
</dbReference>
<feature type="compositionally biased region" description="Polar residues" evidence="1">
    <location>
        <begin position="115"/>
        <end position="129"/>
    </location>
</feature>
<feature type="compositionally biased region" description="Low complexity" evidence="1">
    <location>
        <begin position="77"/>
        <end position="87"/>
    </location>
</feature>
<sequence>MSRSNDFRSRLLFAVSLVALPSLAEAHLGGGGGFHGGGFRGGGGFQGGGLHRPEGGGGFQRPAGGNFQRPGGGGQGIQRPAGGQAHRPGGGGQGVQRPEARNANMAQRNEIHGGNQVTINNANVRNSGNVRPAQGGRPPPPPPPGGWARPVPVAVPYPAYVGSSGWDVGAAIVGGIAVGATAGLVAGAMATPVPPPPQTTVIYETPPPAGSPSTATDAASAQSAADAANRAAARSEAAARQARQSASTGGSGPPAAPTTPAPAPPPAPASAVGPVPPGARFALGSHLAEPPPDCSSEQIGPIQFDHCGADWLQPVMIGGNVLWVAVPSPRG</sequence>
<evidence type="ECO:0000313" key="4">
    <source>
        <dbReference type="Proteomes" id="UP000766336"/>
    </source>
</evidence>
<proteinExistence type="predicted"/>
<feature type="region of interest" description="Disordered" evidence="1">
    <location>
        <begin position="109"/>
        <end position="147"/>
    </location>
</feature>
<evidence type="ECO:0000313" key="3">
    <source>
        <dbReference type="EMBL" id="MBS7811866.1"/>
    </source>
</evidence>
<gene>
    <name evidence="3" type="ORF">KHU32_13030</name>
</gene>
<feature type="compositionally biased region" description="Low complexity" evidence="1">
    <location>
        <begin position="211"/>
        <end position="248"/>
    </location>
</feature>
<organism evidence="3 4">
    <name type="scientific">Roseococcus pinisoli</name>
    <dbReference type="NCBI Taxonomy" id="2835040"/>
    <lineage>
        <taxon>Bacteria</taxon>
        <taxon>Pseudomonadati</taxon>
        <taxon>Pseudomonadota</taxon>
        <taxon>Alphaproteobacteria</taxon>
        <taxon>Acetobacterales</taxon>
        <taxon>Roseomonadaceae</taxon>
        <taxon>Roseococcus</taxon>
    </lineage>
</organism>
<dbReference type="EMBL" id="JAHCDA010000002">
    <property type="protein sequence ID" value="MBS7811866.1"/>
    <property type="molecule type" value="Genomic_DNA"/>
</dbReference>
<feature type="signal peptide" evidence="2">
    <location>
        <begin position="1"/>
        <end position="24"/>
    </location>
</feature>
<dbReference type="Proteomes" id="UP000766336">
    <property type="component" value="Unassembled WGS sequence"/>
</dbReference>
<reference evidence="3 4" key="1">
    <citation type="submission" date="2021-05" db="EMBL/GenBank/DDBJ databases">
        <title>Roseococcus sp. XZZS9, whole genome shotgun sequencing project.</title>
        <authorList>
            <person name="Zhao G."/>
            <person name="Shen L."/>
        </authorList>
    </citation>
    <scope>NUCLEOTIDE SEQUENCE [LARGE SCALE GENOMIC DNA]</scope>
    <source>
        <strain evidence="3 4">XZZS9</strain>
    </source>
</reference>
<keyword evidence="2" id="KW-0732">Signal</keyword>